<evidence type="ECO:0000256" key="3">
    <source>
        <dbReference type="ARBA" id="ARBA00009695"/>
    </source>
</evidence>
<dbReference type="EMBL" id="JAXHDO010000003">
    <property type="protein sequence ID" value="MDY4337395.1"/>
    <property type="molecule type" value="Genomic_DNA"/>
</dbReference>
<dbReference type="Pfam" id="PF21982">
    <property type="entry name" value="RecX_HTH1"/>
    <property type="match status" value="1"/>
</dbReference>
<evidence type="ECO:0000256" key="1">
    <source>
        <dbReference type="ARBA" id="ARBA00003529"/>
    </source>
</evidence>
<dbReference type="InterPro" id="IPR053925">
    <property type="entry name" value="RecX_HTH_3rd"/>
</dbReference>
<comment type="function">
    <text evidence="1 6">Modulates RecA activity.</text>
</comment>
<keyword evidence="10" id="KW-1185">Reference proteome</keyword>
<dbReference type="HAMAP" id="MF_01114">
    <property type="entry name" value="RecX"/>
    <property type="match status" value="1"/>
</dbReference>
<comment type="similarity">
    <text evidence="3 6">Belongs to the RecX family.</text>
</comment>
<dbReference type="InterPro" id="IPR003783">
    <property type="entry name" value="Regulatory_RecX"/>
</dbReference>
<dbReference type="PANTHER" id="PTHR33602">
    <property type="entry name" value="REGULATORY PROTEIN RECX FAMILY PROTEIN"/>
    <property type="match status" value="1"/>
</dbReference>
<protein>
    <recommendedName>
        <fullName evidence="4 6">Regulatory protein RecX</fullName>
    </recommendedName>
</protein>
<comment type="caution">
    <text evidence="9">The sequence shown here is derived from an EMBL/GenBank/DDBJ whole genome shotgun (WGS) entry which is preliminary data.</text>
</comment>
<proteinExistence type="inferred from homology"/>
<accession>A0ABU5FR28</accession>
<evidence type="ECO:0000313" key="9">
    <source>
        <dbReference type="EMBL" id="MDY4337395.1"/>
    </source>
</evidence>
<dbReference type="NCBIfam" id="NF010733">
    <property type="entry name" value="PRK14135.1"/>
    <property type="match status" value="1"/>
</dbReference>
<evidence type="ECO:0000313" key="10">
    <source>
        <dbReference type="Proteomes" id="UP001272345"/>
    </source>
</evidence>
<reference evidence="9 10" key="1">
    <citation type="submission" date="2023-11" db="EMBL/GenBank/DDBJ databases">
        <title>Streptococcus wuxiensis sp. nov., Streptococcus jiangnanensis sp. nov., Streptococcus fermentans sp. nov., three novel members of the genus Streptococcus isolated from breast milk.</title>
        <authorList>
            <person name="Zhou Y."/>
            <person name="Yang B."/>
        </authorList>
    </citation>
    <scope>NUCLEOTIDE SEQUENCE [LARGE SCALE GENOMIC DNA]</scope>
    <source>
        <strain evidence="9 10">21WXBC0057M1</strain>
    </source>
</reference>
<gene>
    <name evidence="6 9" type="primary">recX</name>
    <name evidence="9" type="ORF">SPC83_04530</name>
</gene>
<dbReference type="InterPro" id="IPR053926">
    <property type="entry name" value="RecX_HTH_1st"/>
</dbReference>
<feature type="domain" description="RecX third three-helical" evidence="7">
    <location>
        <begin position="209"/>
        <end position="254"/>
    </location>
</feature>
<feature type="domain" description="RecX third three-helical" evidence="7">
    <location>
        <begin position="152"/>
        <end position="195"/>
    </location>
</feature>
<dbReference type="PANTHER" id="PTHR33602:SF1">
    <property type="entry name" value="REGULATORY PROTEIN RECX FAMILY PROTEIN"/>
    <property type="match status" value="1"/>
</dbReference>
<evidence type="ECO:0000259" key="8">
    <source>
        <dbReference type="Pfam" id="PF21982"/>
    </source>
</evidence>
<comment type="subcellular location">
    <subcellularLocation>
        <location evidence="2 6">Cytoplasm</location>
    </subcellularLocation>
</comment>
<evidence type="ECO:0000256" key="4">
    <source>
        <dbReference type="ARBA" id="ARBA00018111"/>
    </source>
</evidence>
<feature type="domain" description="RecX first three-helical" evidence="8">
    <location>
        <begin position="59"/>
        <end position="95"/>
    </location>
</feature>
<organism evidence="9 10">
    <name type="scientific">Streptococcus wuxiensis</name>
    <dbReference type="NCBI Taxonomy" id="3095078"/>
    <lineage>
        <taxon>Bacteria</taxon>
        <taxon>Bacillati</taxon>
        <taxon>Bacillota</taxon>
        <taxon>Bacilli</taxon>
        <taxon>Lactobacillales</taxon>
        <taxon>Streptococcaceae</taxon>
        <taxon>Streptococcus</taxon>
    </lineage>
</organism>
<keyword evidence="5 6" id="KW-0963">Cytoplasm</keyword>
<evidence type="ECO:0000259" key="7">
    <source>
        <dbReference type="Pfam" id="PF21981"/>
    </source>
</evidence>
<evidence type="ECO:0000256" key="5">
    <source>
        <dbReference type="ARBA" id="ARBA00022490"/>
    </source>
</evidence>
<sequence>MKITKLEKKKRLYLLELDSDQTCYITEDTIVRFMLTKDKEISPQEFAEIQTFAQFSYGKNLALYHLSFKARTEKEVRDYLVKHEIDEKIIPQVIQALKEDNWINDRQYAYAIINSNQLSGDKGSFMLIQKISQKGVAKAVIQDVLQEFDLTEVAERTAEKLLKKYDGKLPARALQNKIIQNLTNKGFSYSEAKAAFDQLDSQVEEETVQELIFKELDKQCRKYSRKYEGYELKQRLTQVLARKGYDFSDIASALREYL</sequence>
<dbReference type="Gene3D" id="1.10.10.10">
    <property type="entry name" value="Winged helix-like DNA-binding domain superfamily/Winged helix DNA-binding domain"/>
    <property type="match status" value="4"/>
</dbReference>
<dbReference type="InterPro" id="IPR036388">
    <property type="entry name" value="WH-like_DNA-bd_sf"/>
</dbReference>
<evidence type="ECO:0000256" key="6">
    <source>
        <dbReference type="HAMAP-Rule" id="MF_01114"/>
    </source>
</evidence>
<dbReference type="Pfam" id="PF21981">
    <property type="entry name" value="RecX_HTH3"/>
    <property type="match status" value="2"/>
</dbReference>
<name>A0ABU5FR28_9STRE</name>
<dbReference type="RefSeq" id="WP_006152297.1">
    <property type="nucleotide sequence ID" value="NZ_JAXHDO010000003.1"/>
</dbReference>
<dbReference type="Proteomes" id="UP001272345">
    <property type="component" value="Unassembled WGS sequence"/>
</dbReference>
<evidence type="ECO:0000256" key="2">
    <source>
        <dbReference type="ARBA" id="ARBA00004496"/>
    </source>
</evidence>